<feature type="active site" description="Proton acceptor 2" evidence="18">
    <location>
        <position position="461"/>
    </location>
</feature>
<dbReference type="GO" id="GO:0008241">
    <property type="term" value="F:peptidyl-dipeptidase activity"/>
    <property type="evidence" value="ECO:0007669"/>
    <property type="project" value="UniProtKB-EC"/>
</dbReference>
<feature type="binding site" evidence="16">
    <location>
        <position position="464"/>
    </location>
    <ligand>
        <name>Zn(2+)</name>
        <dbReference type="ChEBI" id="CHEBI:29105"/>
        <label>1</label>
        <note>catalytic</note>
    </ligand>
</feature>
<organism evidence="22 23">
    <name type="scientific">Batillaria attramentaria</name>
    <dbReference type="NCBI Taxonomy" id="370345"/>
    <lineage>
        <taxon>Eukaryota</taxon>
        <taxon>Metazoa</taxon>
        <taxon>Spiralia</taxon>
        <taxon>Lophotrochozoa</taxon>
        <taxon>Mollusca</taxon>
        <taxon>Gastropoda</taxon>
        <taxon>Caenogastropoda</taxon>
        <taxon>Sorbeoconcha</taxon>
        <taxon>Cerithioidea</taxon>
        <taxon>Batillariidae</taxon>
        <taxon>Batillaria</taxon>
    </lineage>
</organism>
<feature type="disulfide bond" evidence="17 20">
    <location>
        <begin position="429"/>
        <end position="447"/>
    </location>
</feature>
<dbReference type="PROSITE" id="PS52011">
    <property type="entry name" value="PEPTIDASE_M2"/>
    <property type="match status" value="1"/>
</dbReference>
<evidence type="ECO:0000313" key="23">
    <source>
        <dbReference type="Proteomes" id="UP001519460"/>
    </source>
</evidence>
<dbReference type="EMBL" id="JACVVK020000073">
    <property type="protein sequence ID" value="KAK7495707.1"/>
    <property type="molecule type" value="Genomic_DNA"/>
</dbReference>
<name>A0ABD0L8C4_9CAEN</name>
<evidence type="ECO:0000256" key="17">
    <source>
        <dbReference type="PIRSR" id="PIRSR601548-4"/>
    </source>
</evidence>
<evidence type="ECO:0000256" key="9">
    <source>
        <dbReference type="ARBA" id="ARBA00023049"/>
    </source>
</evidence>
<keyword evidence="5 16" id="KW-0479">Metal-binding</keyword>
<evidence type="ECO:0000256" key="18">
    <source>
        <dbReference type="PIRSR" id="PIRSR601548-6"/>
    </source>
</evidence>
<dbReference type="InterPro" id="IPR001548">
    <property type="entry name" value="Peptidase_M2"/>
</dbReference>
<dbReference type="PANTHER" id="PTHR10514:SF27">
    <property type="entry name" value="ANGIOTENSIN-CONVERTING ENZYME"/>
    <property type="match status" value="1"/>
</dbReference>
<evidence type="ECO:0000256" key="4">
    <source>
        <dbReference type="ARBA" id="ARBA00022670"/>
    </source>
</evidence>
<keyword evidence="7 21" id="KW-0378">Hydrolase</keyword>
<evidence type="ECO:0000256" key="20">
    <source>
        <dbReference type="PROSITE-ProRule" id="PRU01355"/>
    </source>
</evidence>
<dbReference type="Proteomes" id="UP001519460">
    <property type="component" value="Unassembled WGS sequence"/>
</dbReference>
<keyword evidence="10 17" id="KW-1015">Disulfide bond</keyword>
<keyword evidence="3 21" id="KW-0121">Carboxypeptidase</keyword>
<feature type="binding site" evidence="19">
    <location>
        <position position="460"/>
    </location>
    <ligand>
        <name>Zn(2+)</name>
        <dbReference type="ChEBI" id="CHEBI:29105"/>
        <label>2</label>
        <note>catalytic</note>
    </ligand>
</feature>
<evidence type="ECO:0000256" key="3">
    <source>
        <dbReference type="ARBA" id="ARBA00022645"/>
    </source>
</evidence>
<keyword evidence="6" id="KW-0732">Signal</keyword>
<feature type="binding site" evidence="19">
    <location>
        <position position="464"/>
    </location>
    <ligand>
        <name>Zn(2+)</name>
        <dbReference type="ChEBI" id="CHEBI:29105"/>
        <label>2</label>
        <note>catalytic</note>
    </ligand>
</feature>
<evidence type="ECO:0000256" key="6">
    <source>
        <dbReference type="ARBA" id="ARBA00022729"/>
    </source>
</evidence>
<keyword evidence="11 21" id="KW-0325">Glycoprotein</keyword>
<evidence type="ECO:0000256" key="8">
    <source>
        <dbReference type="ARBA" id="ARBA00022833"/>
    </source>
</evidence>
<dbReference type="PRINTS" id="PR00791">
    <property type="entry name" value="PEPDIPTASEA"/>
</dbReference>
<evidence type="ECO:0000313" key="22">
    <source>
        <dbReference type="EMBL" id="KAK7495707.1"/>
    </source>
</evidence>
<feature type="active site" description="Proton donor 2" evidence="18">
    <location>
        <position position="590"/>
    </location>
</feature>
<evidence type="ECO:0000256" key="21">
    <source>
        <dbReference type="RuleBase" id="RU361144"/>
    </source>
</evidence>
<feature type="non-terminal residue" evidence="22">
    <location>
        <position position="639"/>
    </location>
</feature>
<feature type="disulfide bond" evidence="17">
    <location>
        <begin position="615"/>
        <end position="627"/>
    </location>
</feature>
<comment type="cofactor">
    <cofactor evidence="1">
        <name>Zn(2+)</name>
        <dbReference type="ChEBI" id="CHEBI:29105"/>
    </cofactor>
</comment>
<dbReference type="GO" id="GO:0006508">
    <property type="term" value="P:proteolysis"/>
    <property type="evidence" value="ECO:0007669"/>
    <property type="project" value="UniProtKB-KW"/>
</dbReference>
<evidence type="ECO:0000256" key="16">
    <source>
        <dbReference type="PIRSR" id="PIRSR601548-3"/>
    </source>
</evidence>
<keyword evidence="9 21" id="KW-0482">Metalloprotease</keyword>
<dbReference type="GO" id="GO:0046872">
    <property type="term" value="F:metal ion binding"/>
    <property type="evidence" value="ECO:0007669"/>
    <property type="project" value="UniProtKB-KW"/>
</dbReference>
<comment type="similarity">
    <text evidence="2 20 21">Belongs to the peptidase M2 family.</text>
</comment>
<keyword evidence="8 16" id="KW-0862">Zinc</keyword>
<dbReference type="AlphaFoldDB" id="A0ABD0L8C4"/>
<feature type="active site" description="Proton acceptor 1" evidence="14">
    <location>
        <position position="461"/>
    </location>
</feature>
<evidence type="ECO:0000256" key="19">
    <source>
        <dbReference type="PIRSR" id="PIRSR601548-8"/>
    </source>
</evidence>
<feature type="binding site" evidence="19">
    <location>
        <position position="488"/>
    </location>
    <ligand>
        <name>Zn(2+)</name>
        <dbReference type="ChEBI" id="CHEBI:29105"/>
        <label>2</label>
        <note>catalytic</note>
    </ligand>
</feature>
<comment type="catalytic activity">
    <reaction evidence="12">
        <text>Release of a C-terminal dipeptide, oligopeptide-|-Xaa-Yaa, when Xaa is not Pro, and Yaa is neither Asp nor Glu. Thus, conversion of angiotensin I to angiotensin II, with increase in vasoconstrictor activity, but no action on angiotensin II.</text>
        <dbReference type="EC" id="3.4.15.1"/>
    </reaction>
</comment>
<dbReference type="Pfam" id="PF01401">
    <property type="entry name" value="Peptidase_M2"/>
    <property type="match status" value="3"/>
</dbReference>
<evidence type="ECO:0000256" key="14">
    <source>
        <dbReference type="PIRSR" id="PIRSR601548-1"/>
    </source>
</evidence>
<evidence type="ECO:0000256" key="15">
    <source>
        <dbReference type="PIRSR" id="PIRSR601548-2"/>
    </source>
</evidence>
<feature type="binding site" evidence="15">
    <location>
        <position position="599"/>
    </location>
    <ligand>
        <name>chloride</name>
        <dbReference type="ChEBI" id="CHEBI:17996"/>
        <label>1</label>
    </ligand>
</feature>
<feature type="binding site" evidence="15">
    <location>
        <position position="320"/>
    </location>
    <ligand>
        <name>chloride</name>
        <dbReference type="ChEBI" id="CHEBI:17996"/>
        <label>1</label>
    </ligand>
</feature>
<dbReference type="FunFam" id="1.10.1370.30:FF:000004">
    <property type="entry name" value="Angiotensin-converting enzyme"/>
    <property type="match status" value="1"/>
</dbReference>
<feature type="binding site" evidence="16">
    <location>
        <position position="460"/>
    </location>
    <ligand>
        <name>Zn(2+)</name>
        <dbReference type="ChEBI" id="CHEBI:29105"/>
        <label>1</label>
        <note>catalytic</note>
    </ligand>
</feature>
<feature type="non-terminal residue" evidence="22">
    <location>
        <position position="1"/>
    </location>
</feature>
<dbReference type="EC" id="3.4.-.-" evidence="21"/>
<sequence length="639" mass="73035">VQMSVKLAAFQRKEALEAEDLNWKNISDDSIHRQFQLLTNIGPSAMKDTDKFTRMEQLQSKMEGIYGAGEVCLRSSSRCFSLEPDLDFADDIALLSSTMNHLQAKTTKLEDNAARVELKLNAKKCKVLKTNSKSDASLKVGHSEVEEVESFTCLGANVTKDGGGTADIKKRVALASASFKRLSNIWQATNISRKTKASLFKSLVLSVLLYGCETWKLTKGEEKRLDVFQTKCLRRVLKIRWQQHVSNKTFLEMAEAEKVNLEDMLASERDYDKLLKVWEGWRNATGPKMRPLYEEFVALSNEGVRELGYSDTGEYWRSWYESDTFQSDLEALLEQLSPLYQQLHAYVRSRLIATYGQDKFPDSGHIPAHLLGNMWAQEWNNIYTINYTVERMFRTAESFFTSLGFEPLPATFWAGSMLQKPGDGRDVVCHASAWDFYNARDFRIKMCTYVTMEDLITIHHEMGHMQYFLQYRHQPQMFRDGANPGFHEAVGDTIALSVSTPGHLRKIGLLEAGEDNYLDEINFLLSMALEKVAFLPFGYLIDQWRWSVFAGDITPEDYNSKWWDLRCNYQGIASPVVRSEDDFDPGAKFHIPDNTPYIRYFVARVLQFQFQQALCKAAGHTGPFHQCDIQGSEDAGKLL</sequence>
<comment type="caution">
    <text evidence="20">Lacks conserved residue(s) required for the propagation of feature annotation.</text>
</comment>
<reference evidence="22 23" key="1">
    <citation type="journal article" date="2023" name="Sci. Data">
        <title>Genome assembly of the Korean intertidal mud-creeper Batillaria attramentaria.</title>
        <authorList>
            <person name="Patra A.K."/>
            <person name="Ho P.T."/>
            <person name="Jun S."/>
            <person name="Lee S.J."/>
            <person name="Kim Y."/>
            <person name="Won Y.J."/>
        </authorList>
    </citation>
    <scope>NUCLEOTIDE SEQUENCE [LARGE SCALE GENOMIC DNA]</scope>
    <source>
        <strain evidence="22">Wonlab-2016</strain>
    </source>
</reference>
<comment type="caution">
    <text evidence="22">The sequence shown here is derived from an EMBL/GenBank/DDBJ whole genome shotgun (WGS) entry which is preliminary data.</text>
</comment>
<gene>
    <name evidence="22" type="ORF">BaRGS_00013154</name>
</gene>
<evidence type="ECO:0000256" key="13">
    <source>
        <dbReference type="ARBA" id="ARBA00039858"/>
    </source>
</evidence>
<dbReference type="Gene3D" id="1.10.1370.30">
    <property type="match status" value="1"/>
</dbReference>
<evidence type="ECO:0000256" key="2">
    <source>
        <dbReference type="ARBA" id="ARBA00008139"/>
    </source>
</evidence>
<protein>
    <recommendedName>
        <fullName evidence="13 21">Angiotensin-converting enzyme</fullName>
        <ecNumber evidence="21">3.4.-.-</ecNumber>
    </recommendedName>
</protein>
<keyword evidence="4 21" id="KW-0645">Protease</keyword>
<evidence type="ECO:0000256" key="1">
    <source>
        <dbReference type="ARBA" id="ARBA00001947"/>
    </source>
</evidence>
<evidence type="ECO:0000256" key="12">
    <source>
        <dbReference type="ARBA" id="ARBA00036868"/>
    </source>
</evidence>
<feature type="active site" description="Proton donor 1" evidence="14">
    <location>
        <position position="590"/>
    </location>
</feature>
<dbReference type="SUPFAM" id="SSF55486">
    <property type="entry name" value="Metalloproteases ('zincins'), catalytic domain"/>
    <property type="match status" value="2"/>
</dbReference>
<keyword evidence="23" id="KW-1185">Reference proteome</keyword>
<dbReference type="GO" id="GO:0008237">
    <property type="term" value="F:metallopeptidase activity"/>
    <property type="evidence" value="ECO:0007669"/>
    <property type="project" value="UniProtKB-KW"/>
</dbReference>
<feature type="binding site" evidence="16">
    <location>
        <position position="488"/>
    </location>
    <ligand>
        <name>Zn(2+)</name>
        <dbReference type="ChEBI" id="CHEBI:29105"/>
        <label>1</label>
        <note>catalytic</note>
    </ligand>
</feature>
<proteinExistence type="inferred from homology"/>
<evidence type="ECO:0000256" key="11">
    <source>
        <dbReference type="ARBA" id="ARBA00023180"/>
    </source>
</evidence>
<dbReference type="PANTHER" id="PTHR10514">
    <property type="entry name" value="ANGIOTENSIN-CONVERTING ENZYME"/>
    <property type="match status" value="1"/>
</dbReference>
<accession>A0ABD0L8C4</accession>
<evidence type="ECO:0000256" key="7">
    <source>
        <dbReference type="ARBA" id="ARBA00022801"/>
    </source>
</evidence>
<dbReference type="GO" id="GO:0004180">
    <property type="term" value="F:carboxypeptidase activity"/>
    <property type="evidence" value="ECO:0007669"/>
    <property type="project" value="UniProtKB-KW"/>
</dbReference>
<evidence type="ECO:0000256" key="10">
    <source>
        <dbReference type="ARBA" id="ARBA00023157"/>
    </source>
</evidence>
<evidence type="ECO:0000256" key="5">
    <source>
        <dbReference type="ARBA" id="ARBA00022723"/>
    </source>
</evidence>
<dbReference type="CDD" id="cd06461">
    <property type="entry name" value="M2_ACE"/>
    <property type="match status" value="1"/>
</dbReference>